<dbReference type="GO" id="GO:0000978">
    <property type="term" value="F:RNA polymerase II cis-regulatory region sequence-specific DNA binding"/>
    <property type="evidence" value="ECO:0007669"/>
    <property type="project" value="TreeGrafter"/>
</dbReference>
<dbReference type="GO" id="GO:0000981">
    <property type="term" value="F:DNA-binding transcription factor activity, RNA polymerase II-specific"/>
    <property type="evidence" value="ECO:0007669"/>
    <property type="project" value="TreeGrafter"/>
</dbReference>
<keyword evidence="3 5" id="KW-0238">DNA-binding</keyword>
<evidence type="ECO:0000256" key="1">
    <source>
        <dbReference type="ARBA" id="ARBA00022723"/>
    </source>
</evidence>
<protein>
    <submittedName>
        <fullName evidence="8">Doublesex</fullName>
    </submittedName>
</protein>
<feature type="compositionally biased region" description="Polar residues" evidence="6">
    <location>
        <begin position="88"/>
        <end position="110"/>
    </location>
</feature>
<evidence type="ECO:0000256" key="4">
    <source>
        <dbReference type="ARBA" id="ARBA00023242"/>
    </source>
</evidence>
<dbReference type="Pfam" id="PF00751">
    <property type="entry name" value="DM"/>
    <property type="match status" value="1"/>
</dbReference>
<dbReference type="SUPFAM" id="SSF82927">
    <property type="entry name" value="Cysteine-rich DNA binding domain, (DM domain)"/>
    <property type="match status" value="1"/>
</dbReference>
<dbReference type="PROSITE" id="PS50809">
    <property type="entry name" value="DM_2"/>
    <property type="match status" value="1"/>
</dbReference>
<feature type="domain" description="DM" evidence="7">
    <location>
        <begin position="148"/>
        <end position="196"/>
    </location>
</feature>
<dbReference type="PANTHER" id="PTHR12322:SF115">
    <property type="entry name" value="PROTEIN CBR-MAB-23"/>
    <property type="match status" value="1"/>
</dbReference>
<dbReference type="InterPro" id="IPR036407">
    <property type="entry name" value="DM_DNA-bd_sf"/>
</dbReference>
<dbReference type="SMR" id="A0A7R7D560"/>
<proteinExistence type="evidence at transcript level"/>
<name>A0A7R7D560_PENJP</name>
<dbReference type="Gene3D" id="4.10.1040.10">
    <property type="entry name" value="DM DNA-binding domain"/>
    <property type="match status" value="1"/>
</dbReference>
<comment type="subcellular location">
    <subcellularLocation>
        <location evidence="5">Nucleus</location>
    </subcellularLocation>
</comment>
<dbReference type="GO" id="GO:0046872">
    <property type="term" value="F:metal ion binding"/>
    <property type="evidence" value="ECO:0007669"/>
    <property type="project" value="UniProtKB-KW"/>
</dbReference>
<keyword evidence="2 5" id="KW-0862">Zinc</keyword>
<evidence type="ECO:0000256" key="6">
    <source>
        <dbReference type="SAM" id="MobiDB-lite"/>
    </source>
</evidence>
<gene>
    <name evidence="8" type="primary">doublesex1</name>
    <name evidence="8" type="synonym">Dsx</name>
</gene>
<dbReference type="OrthoDB" id="5842031at2759"/>
<evidence type="ECO:0000256" key="2">
    <source>
        <dbReference type="ARBA" id="ARBA00022833"/>
    </source>
</evidence>
<keyword evidence="4 5" id="KW-0539">Nucleus</keyword>
<feature type="DNA-binding region" description="DM" evidence="5">
    <location>
        <begin position="148"/>
        <end position="196"/>
    </location>
</feature>
<dbReference type="AlphaFoldDB" id="A0A7R7D560"/>
<dbReference type="GO" id="GO:0007548">
    <property type="term" value="P:sex differentiation"/>
    <property type="evidence" value="ECO:0007669"/>
    <property type="project" value="TreeGrafter"/>
</dbReference>
<dbReference type="SMART" id="SM00301">
    <property type="entry name" value="DM"/>
    <property type="match status" value="1"/>
</dbReference>
<sequence>MTWFIMAMAPKKKFDFFNGGRGVNMKDSFAAGCEEDLGAQPDKEMFVDYYSFGDSNRFASPPMYAPPCSPPPPPHFISDYPLNPSAGNQSPTTYCDQAQPDFQSSNTLASHNPGDIGKQGTANADGVCWGSANEEDDIKKKKKRQQRCRLCANHGIYVEVKGHKWYCPYRDQHNCEKCEITRKRQYYMAEQQKLTREQQQQLQAQRGGGVASSPTSLVAKLPSDIVIPQGPSTKPRDFPRLDELIQETANIINEELFEEINQVVRPRTHQ</sequence>
<accession>A0A7R7D560</accession>
<evidence type="ECO:0000256" key="3">
    <source>
        <dbReference type="ARBA" id="ARBA00023125"/>
    </source>
</evidence>
<evidence type="ECO:0000256" key="5">
    <source>
        <dbReference type="PROSITE-ProRule" id="PRU00070"/>
    </source>
</evidence>
<feature type="region of interest" description="Disordered" evidence="6">
    <location>
        <begin position="88"/>
        <end position="122"/>
    </location>
</feature>
<keyword evidence="1 5" id="KW-0479">Metal-binding</keyword>
<dbReference type="PANTHER" id="PTHR12322">
    <property type="entry name" value="DOUBLESEX AND MAB-3 RELATED TRANSCRIPTION FACTOR DMRT"/>
    <property type="match status" value="1"/>
</dbReference>
<dbReference type="InterPro" id="IPR001275">
    <property type="entry name" value="DM_DNA-bd"/>
</dbReference>
<evidence type="ECO:0000259" key="7">
    <source>
        <dbReference type="PROSITE" id="PS50809"/>
    </source>
</evidence>
<dbReference type="EMBL" id="LC569703">
    <property type="protein sequence ID" value="BCJ03601.1"/>
    <property type="molecule type" value="mRNA"/>
</dbReference>
<evidence type="ECO:0000313" key="8">
    <source>
        <dbReference type="EMBL" id="BCJ03601.1"/>
    </source>
</evidence>
<reference evidence="8" key="1">
    <citation type="submission" date="2020-07" db="EMBL/GenBank/DDBJ databases">
        <title>Eyestalk transcriptome of female and male kuruma prawn Marsupenaeus japonicus.</title>
        <authorList>
            <person name="Toyota K."/>
        </authorList>
    </citation>
    <scope>NUCLEOTIDE SEQUENCE</scope>
</reference>
<organism evidence="8">
    <name type="scientific">Penaeus japonicus</name>
    <name type="common">Kuruma prawn</name>
    <name type="synonym">Marsupenaeus japonicus</name>
    <dbReference type="NCBI Taxonomy" id="27405"/>
    <lineage>
        <taxon>Eukaryota</taxon>
        <taxon>Metazoa</taxon>
        <taxon>Ecdysozoa</taxon>
        <taxon>Arthropoda</taxon>
        <taxon>Crustacea</taxon>
        <taxon>Multicrustacea</taxon>
        <taxon>Malacostraca</taxon>
        <taxon>Eumalacostraca</taxon>
        <taxon>Eucarida</taxon>
        <taxon>Decapoda</taxon>
        <taxon>Dendrobranchiata</taxon>
        <taxon>Penaeoidea</taxon>
        <taxon>Penaeidae</taxon>
        <taxon>Penaeus</taxon>
    </lineage>
</organism>
<dbReference type="GO" id="GO:0005634">
    <property type="term" value="C:nucleus"/>
    <property type="evidence" value="ECO:0007669"/>
    <property type="project" value="UniProtKB-SubCell"/>
</dbReference>
<dbReference type="InterPro" id="IPR026607">
    <property type="entry name" value="DMRT"/>
</dbReference>